<dbReference type="Proteomes" id="UP000013827">
    <property type="component" value="Unassembled WGS sequence"/>
</dbReference>
<name>A0A0D3K8B5_EMIH1</name>
<evidence type="ECO:0000259" key="4">
    <source>
        <dbReference type="SMART" id="SM00485"/>
    </source>
</evidence>
<evidence type="ECO:0000256" key="3">
    <source>
        <dbReference type="SAM" id="MobiDB-lite"/>
    </source>
</evidence>
<dbReference type="KEGG" id="ehx:EMIHUDRAFT_202520"/>
<comment type="subcellular location">
    <subcellularLocation>
        <location evidence="1">Nucleus</location>
    </subcellularLocation>
</comment>
<evidence type="ECO:0000256" key="1">
    <source>
        <dbReference type="ARBA" id="ARBA00004123"/>
    </source>
</evidence>
<dbReference type="RefSeq" id="XP_005784429.1">
    <property type="nucleotide sequence ID" value="XM_005784372.1"/>
</dbReference>
<evidence type="ECO:0000256" key="2">
    <source>
        <dbReference type="ARBA" id="ARBA00023242"/>
    </source>
</evidence>
<reference evidence="5" key="2">
    <citation type="submission" date="2024-10" db="UniProtKB">
        <authorList>
            <consortium name="EnsemblProtists"/>
        </authorList>
    </citation>
    <scope>IDENTIFICATION</scope>
</reference>
<dbReference type="PaxDb" id="2903-EOD32000"/>
<dbReference type="InterPro" id="IPR029060">
    <property type="entry name" value="PIN-like_dom_sf"/>
</dbReference>
<dbReference type="PANTHER" id="PTHR16171">
    <property type="entry name" value="DNA REPAIR PROTEIN COMPLEMENTING XP-G CELLS-RELATED"/>
    <property type="match status" value="1"/>
</dbReference>
<reference evidence="6" key="1">
    <citation type="journal article" date="2013" name="Nature">
        <title>Pan genome of the phytoplankton Emiliania underpins its global distribution.</title>
        <authorList>
            <person name="Read B.A."/>
            <person name="Kegel J."/>
            <person name="Klute M.J."/>
            <person name="Kuo A."/>
            <person name="Lefebvre S.C."/>
            <person name="Maumus F."/>
            <person name="Mayer C."/>
            <person name="Miller J."/>
            <person name="Monier A."/>
            <person name="Salamov A."/>
            <person name="Young J."/>
            <person name="Aguilar M."/>
            <person name="Claverie J.M."/>
            <person name="Frickenhaus S."/>
            <person name="Gonzalez K."/>
            <person name="Herman E.K."/>
            <person name="Lin Y.C."/>
            <person name="Napier J."/>
            <person name="Ogata H."/>
            <person name="Sarno A.F."/>
            <person name="Shmutz J."/>
            <person name="Schroeder D."/>
            <person name="de Vargas C."/>
            <person name="Verret F."/>
            <person name="von Dassow P."/>
            <person name="Valentin K."/>
            <person name="Van de Peer Y."/>
            <person name="Wheeler G."/>
            <person name="Dacks J.B."/>
            <person name="Delwiche C.F."/>
            <person name="Dyhrman S.T."/>
            <person name="Glockner G."/>
            <person name="John U."/>
            <person name="Richards T."/>
            <person name="Worden A.Z."/>
            <person name="Zhang X."/>
            <person name="Grigoriev I.V."/>
            <person name="Allen A.E."/>
            <person name="Bidle K."/>
            <person name="Borodovsky M."/>
            <person name="Bowler C."/>
            <person name="Brownlee C."/>
            <person name="Cock J.M."/>
            <person name="Elias M."/>
            <person name="Gladyshev V.N."/>
            <person name="Groth M."/>
            <person name="Guda C."/>
            <person name="Hadaegh A."/>
            <person name="Iglesias-Rodriguez M.D."/>
            <person name="Jenkins J."/>
            <person name="Jones B.M."/>
            <person name="Lawson T."/>
            <person name="Leese F."/>
            <person name="Lindquist E."/>
            <person name="Lobanov A."/>
            <person name="Lomsadze A."/>
            <person name="Malik S.B."/>
            <person name="Marsh M.E."/>
            <person name="Mackinder L."/>
            <person name="Mock T."/>
            <person name="Mueller-Roeber B."/>
            <person name="Pagarete A."/>
            <person name="Parker M."/>
            <person name="Probert I."/>
            <person name="Quesneville H."/>
            <person name="Raines C."/>
            <person name="Rensing S.A."/>
            <person name="Riano-Pachon D.M."/>
            <person name="Richier S."/>
            <person name="Rokitta S."/>
            <person name="Shiraiwa Y."/>
            <person name="Soanes D.M."/>
            <person name="van der Giezen M."/>
            <person name="Wahlund T.M."/>
            <person name="Williams B."/>
            <person name="Wilson W."/>
            <person name="Wolfe G."/>
            <person name="Wurch L.L."/>
        </authorList>
    </citation>
    <scope>NUCLEOTIDE SEQUENCE</scope>
</reference>
<dbReference type="InterPro" id="IPR006085">
    <property type="entry name" value="XPG_DNA_repair_N"/>
</dbReference>
<dbReference type="AlphaFoldDB" id="A0A0D3K8B5"/>
<feature type="compositionally biased region" description="Acidic residues" evidence="3">
    <location>
        <begin position="234"/>
        <end position="244"/>
    </location>
</feature>
<evidence type="ECO:0000313" key="5">
    <source>
        <dbReference type="EnsemblProtists" id="EOD32000"/>
    </source>
</evidence>
<evidence type="ECO:0000313" key="6">
    <source>
        <dbReference type="Proteomes" id="UP000013827"/>
    </source>
</evidence>
<feature type="compositionally biased region" description="Gly residues" evidence="3">
    <location>
        <begin position="186"/>
        <end position="201"/>
    </location>
</feature>
<dbReference type="GO" id="GO:0003697">
    <property type="term" value="F:single-stranded DNA binding"/>
    <property type="evidence" value="ECO:0007669"/>
    <property type="project" value="TreeGrafter"/>
</dbReference>
<dbReference type="SUPFAM" id="SSF88723">
    <property type="entry name" value="PIN domain-like"/>
    <property type="match status" value="1"/>
</dbReference>
<keyword evidence="2" id="KW-0539">Nucleus</keyword>
<dbReference type="EnsemblProtists" id="EOD32000">
    <property type="protein sequence ID" value="EOD32000"/>
    <property type="gene ID" value="EMIHUDRAFT_202520"/>
</dbReference>
<dbReference type="SMART" id="SM00485">
    <property type="entry name" value="XPGN"/>
    <property type="match status" value="1"/>
</dbReference>
<dbReference type="GO" id="GO:0004520">
    <property type="term" value="F:DNA endonuclease activity"/>
    <property type="evidence" value="ECO:0007669"/>
    <property type="project" value="TreeGrafter"/>
</dbReference>
<protein>
    <recommendedName>
        <fullName evidence="4">XPG N-terminal domain-containing protein</fullName>
    </recommendedName>
</protein>
<dbReference type="HOGENOM" id="CLU_1043696_0_0_1"/>
<sequence>MGVHNLWDLLAPCGRRCSIDSLARKRLAVDASIWLIQFIKAMRDVETGEMLHNAPQLGLFRRLCKLLFLHAAVARLPPALQFEVLDEIKLAERNRRRDELVRADHDMVSFSHAQLENYVEVSKACRLALAPRTAPRTGASAGAIVLLRESLNEEAAQSRRRIIGDSSREYAGGAGDADSADSAAASGGGFFPEAGEAGGAGIAAPEAEGEEEAEEQSLARALALSPQVQYQLDDLSDSDDDLFAEETLGSRPGAAQGPREPRQHSDL</sequence>
<dbReference type="PANTHER" id="PTHR16171:SF7">
    <property type="entry name" value="DNA REPAIR PROTEIN RAD2"/>
    <property type="match status" value="1"/>
</dbReference>
<dbReference type="Pfam" id="PF00752">
    <property type="entry name" value="XPG_N"/>
    <property type="match status" value="1"/>
</dbReference>
<proteinExistence type="predicted"/>
<organism evidence="5 6">
    <name type="scientific">Emiliania huxleyi (strain CCMP1516)</name>
    <dbReference type="NCBI Taxonomy" id="280463"/>
    <lineage>
        <taxon>Eukaryota</taxon>
        <taxon>Haptista</taxon>
        <taxon>Haptophyta</taxon>
        <taxon>Prymnesiophyceae</taxon>
        <taxon>Isochrysidales</taxon>
        <taxon>Noelaerhabdaceae</taxon>
        <taxon>Emiliania</taxon>
    </lineage>
</organism>
<dbReference type="GO" id="GO:0005634">
    <property type="term" value="C:nucleus"/>
    <property type="evidence" value="ECO:0007669"/>
    <property type="project" value="UniProtKB-SubCell"/>
</dbReference>
<dbReference type="GeneID" id="17277273"/>
<accession>A0A0D3K8B5</accession>
<feature type="region of interest" description="Disordered" evidence="3">
    <location>
        <begin position="167"/>
        <end position="267"/>
    </location>
</feature>
<feature type="compositionally biased region" description="Low complexity" evidence="3">
    <location>
        <begin position="176"/>
        <end position="185"/>
    </location>
</feature>
<keyword evidence="6" id="KW-1185">Reference proteome</keyword>
<dbReference type="eggNOG" id="KOG2520">
    <property type="taxonomic scope" value="Eukaryota"/>
</dbReference>
<dbReference type="Gene3D" id="3.40.50.1010">
    <property type="entry name" value="5'-nuclease"/>
    <property type="match status" value="1"/>
</dbReference>
<feature type="domain" description="XPG N-terminal" evidence="4">
    <location>
        <begin position="1"/>
        <end position="100"/>
    </location>
</feature>
<dbReference type="STRING" id="2903.R1EZK2"/>